<dbReference type="AlphaFoldDB" id="A0AAW1I8Z5"/>
<comment type="caution">
    <text evidence="4">The sequence shown here is derived from an EMBL/GenBank/DDBJ whole genome shotgun (WGS) entry which is preliminary data.</text>
</comment>
<dbReference type="InterPro" id="IPR007889">
    <property type="entry name" value="HTH_Psq"/>
</dbReference>
<organism evidence="4 5">
    <name type="scientific">Popillia japonica</name>
    <name type="common">Japanese beetle</name>
    <dbReference type="NCBI Taxonomy" id="7064"/>
    <lineage>
        <taxon>Eukaryota</taxon>
        <taxon>Metazoa</taxon>
        <taxon>Ecdysozoa</taxon>
        <taxon>Arthropoda</taxon>
        <taxon>Hexapoda</taxon>
        <taxon>Insecta</taxon>
        <taxon>Pterygota</taxon>
        <taxon>Neoptera</taxon>
        <taxon>Endopterygota</taxon>
        <taxon>Coleoptera</taxon>
        <taxon>Polyphaga</taxon>
        <taxon>Scarabaeiformia</taxon>
        <taxon>Scarabaeidae</taxon>
        <taxon>Rutelinae</taxon>
        <taxon>Popillia</taxon>
    </lineage>
</organism>
<proteinExistence type="predicted"/>
<evidence type="ECO:0000313" key="5">
    <source>
        <dbReference type="Proteomes" id="UP001458880"/>
    </source>
</evidence>
<dbReference type="PANTHER" id="PTHR19303">
    <property type="entry name" value="TRANSPOSON"/>
    <property type="match status" value="1"/>
</dbReference>
<dbReference type="InterPro" id="IPR009057">
    <property type="entry name" value="Homeodomain-like_sf"/>
</dbReference>
<keyword evidence="5" id="KW-1185">Reference proteome</keyword>
<dbReference type="Gene3D" id="1.10.10.60">
    <property type="entry name" value="Homeodomain-like"/>
    <property type="match status" value="1"/>
</dbReference>
<evidence type="ECO:0000313" key="4">
    <source>
        <dbReference type="EMBL" id="KAK9685653.1"/>
    </source>
</evidence>
<dbReference type="GO" id="GO:0003677">
    <property type="term" value="F:DNA binding"/>
    <property type="evidence" value="ECO:0007669"/>
    <property type="project" value="UniProtKB-KW"/>
</dbReference>
<dbReference type="InterPro" id="IPR050863">
    <property type="entry name" value="CenT-Element_Derived"/>
</dbReference>
<feature type="domain" description="DDE-1" evidence="2">
    <location>
        <begin position="229"/>
        <end position="344"/>
    </location>
</feature>
<name>A0AAW1I8Z5_POPJA</name>
<dbReference type="Pfam" id="PF05225">
    <property type="entry name" value="HTH_psq"/>
    <property type="match status" value="1"/>
</dbReference>
<comment type="subcellular location">
    <subcellularLocation>
        <location evidence="1">Nucleus</location>
    </subcellularLocation>
</comment>
<dbReference type="PANTHER" id="PTHR19303:SF74">
    <property type="entry name" value="POGO TRANSPOSABLE ELEMENT WITH KRAB DOMAIN"/>
    <property type="match status" value="1"/>
</dbReference>
<dbReference type="GO" id="GO:0005634">
    <property type="term" value="C:nucleus"/>
    <property type="evidence" value="ECO:0007669"/>
    <property type="project" value="UniProtKB-SubCell"/>
</dbReference>
<dbReference type="SUPFAM" id="SSF46689">
    <property type="entry name" value="Homeodomain-like"/>
    <property type="match status" value="1"/>
</dbReference>
<accession>A0AAW1I8Z5</accession>
<dbReference type="Pfam" id="PF03184">
    <property type="entry name" value="DDE_1"/>
    <property type="match status" value="1"/>
</dbReference>
<evidence type="ECO:0000259" key="3">
    <source>
        <dbReference type="Pfam" id="PF05225"/>
    </source>
</evidence>
<feature type="domain" description="HTH psq-type" evidence="3">
    <location>
        <begin position="13"/>
        <end position="51"/>
    </location>
</feature>
<evidence type="ECO:0000256" key="1">
    <source>
        <dbReference type="ARBA" id="ARBA00004123"/>
    </source>
</evidence>
<dbReference type="Proteomes" id="UP001458880">
    <property type="component" value="Unassembled WGS sequence"/>
</dbReference>
<sequence length="498" mass="56888">MPRKGVKHKQWDPKQMKLAVEAVKNKEMGYLKPSKVFGIPKTTIEDYVKKGASVNPIGRKPVLPKELQDDLALYCLEMDRRYYGIRGRDIRRLAFQLASKNRLPNPFSRKTELAGRKWMRNFLKSHKNLSFRTPQGISKATVKGFTPDNVNAFYDLLESSFEKVNFDPARVYNVDETGLTSVQRKHSKVISFKGKKQVAALTSADRGSLVTVVTCMSAIGSFVPPPFVFPRKNMKAELLDGTPAESIAGCHPSGWIQTNLFTQWLQHFVKFTKPSKEELIVLLLDGHYSHTRNVDIIDIVRDTGIIIVCISPHTSHKLQPLDLAFMAPLKTYYAQEIKSWLKNNPGRTITSFNICRLMCPAYQKCATAEIAANGFRKPGIYPLNRNVFKESDFLIEQQRERTSRPIEQLRERMPPLSTVRLEETAHLHTYKAESHLPFFTAADIEPLSSYQQIVRPNTTRKSRQGTTCIITSTPYKEELQKSLVERNRRKSVKNKETT</sequence>
<protein>
    <submittedName>
        <fullName evidence="4">CENP-B N-terminal DNA-binding domain</fullName>
    </submittedName>
</protein>
<gene>
    <name evidence="4" type="ORF">QE152_g37875</name>
</gene>
<reference evidence="4 5" key="1">
    <citation type="journal article" date="2024" name="BMC Genomics">
        <title>De novo assembly and annotation of Popillia japonica's genome with initial clues to its potential as an invasive pest.</title>
        <authorList>
            <person name="Cucini C."/>
            <person name="Boschi S."/>
            <person name="Funari R."/>
            <person name="Cardaioli E."/>
            <person name="Iannotti N."/>
            <person name="Marturano G."/>
            <person name="Paoli F."/>
            <person name="Bruttini M."/>
            <person name="Carapelli A."/>
            <person name="Frati F."/>
            <person name="Nardi F."/>
        </authorList>
    </citation>
    <scope>NUCLEOTIDE SEQUENCE [LARGE SCALE GENOMIC DNA]</scope>
    <source>
        <strain evidence="4">DMR45628</strain>
    </source>
</reference>
<keyword evidence="4" id="KW-0238">DNA-binding</keyword>
<dbReference type="InterPro" id="IPR004875">
    <property type="entry name" value="DDE_SF_endonuclease_dom"/>
</dbReference>
<dbReference type="EMBL" id="JASPKY010000762">
    <property type="protein sequence ID" value="KAK9685653.1"/>
    <property type="molecule type" value="Genomic_DNA"/>
</dbReference>
<evidence type="ECO:0000259" key="2">
    <source>
        <dbReference type="Pfam" id="PF03184"/>
    </source>
</evidence>